<evidence type="ECO:0000313" key="5">
    <source>
        <dbReference type="Proteomes" id="UP000182894"/>
    </source>
</evidence>
<accession>A0A1G7RRJ8</accession>
<organism evidence="4 5">
    <name type="scientific">Pseudomonas abietaniphila</name>
    <dbReference type="NCBI Taxonomy" id="89065"/>
    <lineage>
        <taxon>Bacteria</taxon>
        <taxon>Pseudomonadati</taxon>
        <taxon>Pseudomonadota</taxon>
        <taxon>Gammaproteobacteria</taxon>
        <taxon>Pseudomonadales</taxon>
        <taxon>Pseudomonadaceae</taxon>
        <taxon>Pseudomonas</taxon>
    </lineage>
</organism>
<dbReference type="InterPro" id="IPR050595">
    <property type="entry name" value="Bact_response_regulator"/>
</dbReference>
<dbReference type="OrthoDB" id="9782655at2"/>
<dbReference type="SMART" id="SM00448">
    <property type="entry name" value="REC"/>
    <property type="match status" value="1"/>
</dbReference>
<feature type="modified residue" description="4-aspartylphosphate" evidence="2">
    <location>
        <position position="55"/>
    </location>
</feature>
<gene>
    <name evidence="4" type="ORF">SAMN05216605_101231</name>
</gene>
<protein>
    <submittedName>
        <fullName evidence="4">Response regulator receiver protein</fullName>
    </submittedName>
</protein>
<dbReference type="GO" id="GO:0000160">
    <property type="term" value="P:phosphorelay signal transduction system"/>
    <property type="evidence" value="ECO:0007669"/>
    <property type="project" value="InterPro"/>
</dbReference>
<feature type="domain" description="Response regulatory" evidence="3">
    <location>
        <begin position="6"/>
        <end position="120"/>
    </location>
</feature>
<evidence type="ECO:0000259" key="3">
    <source>
        <dbReference type="PROSITE" id="PS50110"/>
    </source>
</evidence>
<dbReference type="InterPro" id="IPR001789">
    <property type="entry name" value="Sig_transdc_resp-reg_receiver"/>
</dbReference>
<evidence type="ECO:0000313" key="4">
    <source>
        <dbReference type="EMBL" id="SDG13234.1"/>
    </source>
</evidence>
<dbReference type="EMBL" id="FNCO01000001">
    <property type="protein sequence ID" value="SDG13234.1"/>
    <property type="molecule type" value="Genomic_DNA"/>
</dbReference>
<dbReference type="STRING" id="89065.SAMN05216605_101231"/>
<name>A0A1G7RRJ8_9PSED</name>
<dbReference type="Pfam" id="PF00072">
    <property type="entry name" value="Response_reg"/>
    <property type="match status" value="1"/>
</dbReference>
<sequence length="123" mass="13457">MNNAPCIAIVDDDKSCRMALGSLVRSLGYRPCLFSSAEEFLASTDIDNTDCLISDVQMPGMDGLDLQRKLAETERHIPIIFITAYPKESVRTRAVTAGAVCFLAKPYNAQVIIDCIEQIVSKG</sequence>
<keyword evidence="5" id="KW-1185">Reference proteome</keyword>
<evidence type="ECO:0000256" key="2">
    <source>
        <dbReference type="PROSITE-ProRule" id="PRU00169"/>
    </source>
</evidence>
<proteinExistence type="predicted"/>
<dbReference type="Proteomes" id="UP000182894">
    <property type="component" value="Unassembled WGS sequence"/>
</dbReference>
<dbReference type="AlphaFoldDB" id="A0A1G7RRJ8"/>
<evidence type="ECO:0000256" key="1">
    <source>
        <dbReference type="ARBA" id="ARBA00022553"/>
    </source>
</evidence>
<dbReference type="InterPro" id="IPR011006">
    <property type="entry name" value="CheY-like_superfamily"/>
</dbReference>
<dbReference type="SUPFAM" id="SSF52172">
    <property type="entry name" value="CheY-like"/>
    <property type="match status" value="1"/>
</dbReference>
<dbReference type="PROSITE" id="PS50110">
    <property type="entry name" value="RESPONSE_REGULATORY"/>
    <property type="match status" value="1"/>
</dbReference>
<reference evidence="5" key="1">
    <citation type="submission" date="2016-10" db="EMBL/GenBank/DDBJ databases">
        <authorList>
            <person name="Varghese N."/>
            <person name="Submissions S."/>
        </authorList>
    </citation>
    <scope>NUCLEOTIDE SEQUENCE [LARGE SCALE GENOMIC DNA]</scope>
    <source>
        <strain evidence="5">ATCC 700689</strain>
    </source>
</reference>
<keyword evidence="1 2" id="KW-0597">Phosphoprotein</keyword>
<dbReference type="Gene3D" id="3.40.50.2300">
    <property type="match status" value="1"/>
</dbReference>
<dbReference type="PANTHER" id="PTHR44591:SF25">
    <property type="entry name" value="CHEMOTAXIS TWO-COMPONENT RESPONSE REGULATOR"/>
    <property type="match status" value="1"/>
</dbReference>
<dbReference type="RefSeq" id="WP_074749565.1">
    <property type="nucleotide sequence ID" value="NZ_FNCO01000001.1"/>
</dbReference>
<dbReference type="PANTHER" id="PTHR44591">
    <property type="entry name" value="STRESS RESPONSE REGULATOR PROTEIN 1"/>
    <property type="match status" value="1"/>
</dbReference>